<evidence type="ECO:0000313" key="3">
    <source>
        <dbReference type="EMBL" id="PSB00671.1"/>
    </source>
</evidence>
<reference evidence="3 4" key="2">
    <citation type="submission" date="2018-03" db="EMBL/GenBank/DDBJ databases">
        <title>The ancient ancestry and fast evolution of plastids.</title>
        <authorList>
            <person name="Moore K.R."/>
            <person name="Magnabosco C."/>
            <person name="Momper L."/>
            <person name="Gold D.A."/>
            <person name="Bosak T."/>
            <person name="Fournier G.P."/>
        </authorList>
    </citation>
    <scope>NUCLEOTIDE SEQUENCE [LARGE SCALE GENOMIC DNA]</scope>
    <source>
        <strain evidence="3 4">CCAP 1448/3</strain>
    </source>
</reference>
<dbReference type="PROSITE" id="PS51419">
    <property type="entry name" value="RAB"/>
    <property type="match status" value="1"/>
</dbReference>
<dbReference type="Gene3D" id="3.40.50.300">
    <property type="entry name" value="P-loop containing nucleotide triphosphate hydrolases"/>
    <property type="match status" value="1"/>
</dbReference>
<gene>
    <name evidence="3" type="ORF">C7B64_22300</name>
</gene>
<dbReference type="PRINTS" id="PR00449">
    <property type="entry name" value="RASTRNSFRMNG"/>
</dbReference>
<keyword evidence="2" id="KW-0342">GTP-binding</keyword>
<keyword evidence="1" id="KW-0547">Nucleotide-binding</keyword>
<dbReference type="InterPro" id="IPR005225">
    <property type="entry name" value="Small_GTP-bd"/>
</dbReference>
<sequence>MILKKVCMVGDFGVGKTSLVRRFLDQQFSDHYLSTIGVKISRKLLSVSSQEAIARQIQLMIWDIEGETQFQPIIPSYLEGASGAIIVADLNRLETIEHIPKHIELVCSVNPKGISCIIALNKLDILKKEGYTDVLESIASLQTHPQVVQMFQTSAKTGEQVEVMFQTLAQSLFKNHVIGRKPQPF</sequence>
<dbReference type="GO" id="GO:0005525">
    <property type="term" value="F:GTP binding"/>
    <property type="evidence" value="ECO:0007669"/>
    <property type="project" value="UniProtKB-KW"/>
</dbReference>
<evidence type="ECO:0000313" key="4">
    <source>
        <dbReference type="Proteomes" id="UP000238762"/>
    </source>
</evidence>
<protein>
    <submittedName>
        <fullName evidence="3">GTP-binding protein</fullName>
    </submittedName>
</protein>
<dbReference type="Proteomes" id="UP000238762">
    <property type="component" value="Unassembled WGS sequence"/>
</dbReference>
<organism evidence="3 4">
    <name type="scientific">Merismopedia glauca CCAP 1448/3</name>
    <dbReference type="NCBI Taxonomy" id="1296344"/>
    <lineage>
        <taxon>Bacteria</taxon>
        <taxon>Bacillati</taxon>
        <taxon>Cyanobacteriota</taxon>
        <taxon>Cyanophyceae</taxon>
        <taxon>Synechococcales</taxon>
        <taxon>Merismopediaceae</taxon>
        <taxon>Merismopedia</taxon>
    </lineage>
</organism>
<dbReference type="FunFam" id="3.40.50.300:FF:001447">
    <property type="entry name" value="Ras-related protein Rab-1B"/>
    <property type="match status" value="1"/>
</dbReference>
<dbReference type="NCBIfam" id="TIGR00231">
    <property type="entry name" value="small_GTP"/>
    <property type="match status" value="1"/>
</dbReference>
<dbReference type="AlphaFoldDB" id="A0A2T1BXF0"/>
<dbReference type="InterPro" id="IPR001806">
    <property type="entry name" value="Small_GTPase"/>
</dbReference>
<name>A0A2T1BXF0_9CYAN</name>
<dbReference type="SUPFAM" id="SSF52540">
    <property type="entry name" value="P-loop containing nucleoside triphosphate hydrolases"/>
    <property type="match status" value="1"/>
</dbReference>
<dbReference type="GO" id="GO:0003924">
    <property type="term" value="F:GTPase activity"/>
    <property type="evidence" value="ECO:0007669"/>
    <property type="project" value="InterPro"/>
</dbReference>
<proteinExistence type="predicted"/>
<accession>A0A2T1BXF0</accession>
<dbReference type="SMART" id="SM00173">
    <property type="entry name" value="RAS"/>
    <property type="match status" value="1"/>
</dbReference>
<dbReference type="PANTHER" id="PTHR47978">
    <property type="match status" value="1"/>
</dbReference>
<evidence type="ECO:0000256" key="1">
    <source>
        <dbReference type="ARBA" id="ARBA00022741"/>
    </source>
</evidence>
<evidence type="ECO:0000256" key="2">
    <source>
        <dbReference type="ARBA" id="ARBA00023134"/>
    </source>
</evidence>
<dbReference type="CDD" id="cd00154">
    <property type="entry name" value="Rab"/>
    <property type="match status" value="1"/>
</dbReference>
<keyword evidence="4" id="KW-1185">Reference proteome</keyword>
<comment type="caution">
    <text evidence="3">The sequence shown here is derived from an EMBL/GenBank/DDBJ whole genome shotgun (WGS) entry which is preliminary data.</text>
</comment>
<dbReference type="OrthoDB" id="7957980at2"/>
<dbReference type="InterPro" id="IPR027417">
    <property type="entry name" value="P-loop_NTPase"/>
</dbReference>
<reference evidence="3 4" key="1">
    <citation type="submission" date="2018-02" db="EMBL/GenBank/DDBJ databases">
        <authorList>
            <person name="Cohen D.B."/>
            <person name="Kent A.D."/>
        </authorList>
    </citation>
    <scope>NUCLEOTIDE SEQUENCE [LARGE SCALE GENOMIC DNA]</scope>
    <source>
        <strain evidence="3 4">CCAP 1448/3</strain>
    </source>
</reference>
<dbReference type="Pfam" id="PF00071">
    <property type="entry name" value="Ras"/>
    <property type="match status" value="1"/>
</dbReference>
<dbReference type="SMART" id="SM00175">
    <property type="entry name" value="RAB"/>
    <property type="match status" value="1"/>
</dbReference>
<dbReference type="EMBL" id="PVWJ01000174">
    <property type="protein sequence ID" value="PSB00671.1"/>
    <property type="molecule type" value="Genomic_DNA"/>
</dbReference>